<feature type="domain" description="Glycosyltransferase family 28 N-terminal" evidence="1">
    <location>
        <begin position="4"/>
        <end position="72"/>
    </location>
</feature>
<dbReference type="InterPro" id="IPR002213">
    <property type="entry name" value="UDP_glucos_trans"/>
</dbReference>
<dbReference type="PANTHER" id="PTHR48050">
    <property type="entry name" value="STEROL 3-BETA-GLUCOSYLTRANSFERASE"/>
    <property type="match status" value="1"/>
</dbReference>
<proteinExistence type="predicted"/>
<dbReference type="RefSeq" id="WP_185675739.1">
    <property type="nucleotide sequence ID" value="NZ_JACHVB010000034.1"/>
</dbReference>
<dbReference type="SUPFAM" id="SSF53756">
    <property type="entry name" value="UDP-Glycosyltransferase/glycogen phosphorylase"/>
    <property type="match status" value="1"/>
</dbReference>
<dbReference type="InterPro" id="IPR010610">
    <property type="entry name" value="EryCIII-like_C"/>
</dbReference>
<name>A0A842HGT7_9BACT</name>
<protein>
    <submittedName>
        <fullName evidence="3">Glycosyltransferase family 1 protein</fullName>
    </submittedName>
</protein>
<dbReference type="GO" id="GO:0008194">
    <property type="term" value="F:UDP-glycosyltransferase activity"/>
    <property type="evidence" value="ECO:0007669"/>
    <property type="project" value="InterPro"/>
</dbReference>
<keyword evidence="3" id="KW-0808">Transferase</keyword>
<gene>
    <name evidence="3" type="ORF">H5P28_10925</name>
</gene>
<evidence type="ECO:0000259" key="2">
    <source>
        <dbReference type="Pfam" id="PF06722"/>
    </source>
</evidence>
<dbReference type="Proteomes" id="UP000546464">
    <property type="component" value="Unassembled WGS sequence"/>
</dbReference>
<dbReference type="Pfam" id="PF03033">
    <property type="entry name" value="Glyco_transf_28"/>
    <property type="match status" value="1"/>
</dbReference>
<evidence type="ECO:0000259" key="1">
    <source>
        <dbReference type="Pfam" id="PF03033"/>
    </source>
</evidence>
<evidence type="ECO:0000313" key="3">
    <source>
        <dbReference type="EMBL" id="MBC2594774.1"/>
    </source>
</evidence>
<dbReference type="InterPro" id="IPR004276">
    <property type="entry name" value="GlycoTrans_28_N"/>
</dbReference>
<reference evidence="3 4" key="1">
    <citation type="submission" date="2020-07" db="EMBL/GenBank/DDBJ databases">
        <authorList>
            <person name="Feng X."/>
        </authorList>
    </citation>
    <scope>NUCLEOTIDE SEQUENCE [LARGE SCALE GENOMIC DNA]</scope>
    <source>
        <strain evidence="3 4">JCM31066</strain>
    </source>
</reference>
<dbReference type="GO" id="GO:0033072">
    <property type="term" value="P:vancomycin biosynthetic process"/>
    <property type="evidence" value="ECO:0007669"/>
    <property type="project" value="UniProtKB-ARBA"/>
</dbReference>
<feature type="domain" description="Erythromycin biosynthesis protein CIII-like C-terminal" evidence="2">
    <location>
        <begin position="298"/>
        <end position="408"/>
    </location>
</feature>
<dbReference type="GO" id="GO:0016758">
    <property type="term" value="F:hexosyltransferase activity"/>
    <property type="evidence" value="ECO:0007669"/>
    <property type="project" value="InterPro"/>
</dbReference>
<dbReference type="InterPro" id="IPR050426">
    <property type="entry name" value="Glycosyltransferase_28"/>
</dbReference>
<dbReference type="Pfam" id="PF06722">
    <property type="entry name" value="EryCIII-like_C"/>
    <property type="match status" value="1"/>
</dbReference>
<comment type="caution">
    <text evidence="3">The sequence shown here is derived from an EMBL/GenBank/DDBJ whole genome shotgun (WGS) entry which is preliminary data.</text>
</comment>
<dbReference type="PANTHER" id="PTHR48050:SF13">
    <property type="entry name" value="STEROL 3-BETA-GLUCOSYLTRANSFERASE UGT80A2"/>
    <property type="match status" value="1"/>
</dbReference>
<accession>A0A842HGT7</accession>
<sequence length="424" mass="48055">MRAVLTSHGSTGDIYPMIALGRALLEAGHEVVFATAPLYRPAIERAGLEYRHLPPDWEKEIFIEFMRELNRAPLPLLQLRWIYKGARPFMGELIDAMRETLKGADLLVSSYFFPQYRVLAERQGIPFATFAFCHNLVPTPDHPPEGTPALYNFPRGLQRRWNRLLWRISSRVVDFTVNRAVGELYQEKGLGRSEGFLTSPADLCLVAVSRELMGGIEHDPRFRFTGFLRWQSEEVPEAEAELDAFCAGEKVPVVTFGSVAFDDTHTIMSRFLKHWPSGKKIILQSGWAGLSVEMERPEIKVVHQMSHDQLFRFASMVVHHGGAGTTASVLHAGVPNIVIPHIADQQWWAGEVVRLRAGLTLGKRKWPEKLPACVRRIEKNTRFTERAREIADTLAHENGPAYSVRLLEEYVRSRAELATDGKRP</sequence>
<dbReference type="EMBL" id="JACHVB010000034">
    <property type="protein sequence ID" value="MBC2594774.1"/>
    <property type="molecule type" value="Genomic_DNA"/>
</dbReference>
<dbReference type="CDD" id="cd03784">
    <property type="entry name" value="GT1_Gtf-like"/>
    <property type="match status" value="1"/>
</dbReference>
<dbReference type="Gene3D" id="3.40.50.2000">
    <property type="entry name" value="Glycogen Phosphorylase B"/>
    <property type="match status" value="2"/>
</dbReference>
<dbReference type="AlphaFoldDB" id="A0A842HGT7"/>
<keyword evidence="4" id="KW-1185">Reference proteome</keyword>
<organism evidence="3 4">
    <name type="scientific">Ruficoccus amylovorans</name>
    <dbReference type="NCBI Taxonomy" id="1804625"/>
    <lineage>
        <taxon>Bacteria</taxon>
        <taxon>Pseudomonadati</taxon>
        <taxon>Verrucomicrobiota</taxon>
        <taxon>Opitutia</taxon>
        <taxon>Puniceicoccales</taxon>
        <taxon>Cerasicoccaceae</taxon>
        <taxon>Ruficoccus</taxon>
    </lineage>
</organism>
<evidence type="ECO:0000313" key="4">
    <source>
        <dbReference type="Proteomes" id="UP000546464"/>
    </source>
</evidence>
<dbReference type="GO" id="GO:0005975">
    <property type="term" value="P:carbohydrate metabolic process"/>
    <property type="evidence" value="ECO:0007669"/>
    <property type="project" value="InterPro"/>
</dbReference>